<evidence type="ECO:0000313" key="1">
    <source>
        <dbReference type="EMBL" id="MBY6141881.1"/>
    </source>
</evidence>
<organism evidence="1 2">
    <name type="scientific">Leisingera daeponensis</name>
    <dbReference type="NCBI Taxonomy" id="405746"/>
    <lineage>
        <taxon>Bacteria</taxon>
        <taxon>Pseudomonadati</taxon>
        <taxon>Pseudomonadota</taxon>
        <taxon>Alphaproteobacteria</taxon>
        <taxon>Rhodobacterales</taxon>
        <taxon>Roseobacteraceae</taxon>
        <taxon>Leisingera</taxon>
    </lineage>
</organism>
<accession>A0ABS7NLS0</accession>
<proteinExistence type="predicted"/>
<comment type="caution">
    <text evidence="1">The sequence shown here is derived from an EMBL/GenBank/DDBJ whole genome shotgun (WGS) entry which is preliminary data.</text>
</comment>
<reference evidence="1 2" key="1">
    <citation type="submission" date="2021-06" db="EMBL/GenBank/DDBJ databases">
        <title>50 bacteria genomes isolated from Dapeng, Shenzhen, China.</title>
        <authorList>
            <person name="Zheng W."/>
            <person name="Yu S."/>
            <person name="Huang Y."/>
        </authorList>
    </citation>
    <scope>NUCLEOTIDE SEQUENCE [LARGE SCALE GENOMIC DNA]</scope>
    <source>
        <strain evidence="1 2">DP1N14-2</strain>
    </source>
</reference>
<protein>
    <submittedName>
        <fullName evidence="1">Uncharacterized protein</fullName>
    </submittedName>
</protein>
<dbReference type="Proteomes" id="UP000766629">
    <property type="component" value="Unassembled WGS sequence"/>
</dbReference>
<evidence type="ECO:0000313" key="2">
    <source>
        <dbReference type="Proteomes" id="UP000766629"/>
    </source>
</evidence>
<keyword evidence="2" id="KW-1185">Reference proteome</keyword>
<dbReference type="RefSeq" id="WP_222509822.1">
    <property type="nucleotide sequence ID" value="NZ_JAHVJA010000014.1"/>
</dbReference>
<name>A0ABS7NLS0_9RHOB</name>
<gene>
    <name evidence="1" type="ORF">KUV26_20795</name>
</gene>
<dbReference type="EMBL" id="JAHVJA010000014">
    <property type="protein sequence ID" value="MBY6141881.1"/>
    <property type="molecule type" value="Genomic_DNA"/>
</dbReference>
<sequence>MSAFFSAMQRVKFGSAEGRRAARGRNGKTRFTVWARSGLAAAQRCHHRPGRLPSDVCFCSVSYIGYGGAMSDFKSQIARHRDKLNELHERIHSTFKERDRSEAHKRTWEDACSDFHSFRSEINSFMDEVSSKRLSEDTQTRQFVFDFLSVDPIYSRSGYEKENLLRLLKPLELIDEEKEVLRQTILRRIRNGALREFRRFCQLIPKIKNEAFVSELRKEAKSTDAQIQRRAAFALEYVAEKPSSKN</sequence>